<evidence type="ECO:0000313" key="2">
    <source>
        <dbReference type="EMBL" id="ABZ98840.1"/>
    </source>
</evidence>
<dbReference type="OrthoDB" id="5294804at2"/>
<dbReference type="PANTHER" id="PTHR34219:SF8">
    <property type="entry name" value="PEPSY DOMAIN-CONTAINING PROTEIN"/>
    <property type="match status" value="1"/>
</dbReference>
<keyword evidence="1" id="KW-0472">Membrane</keyword>
<dbReference type="Proteomes" id="UP000001847">
    <property type="component" value="Chromosome I"/>
</dbReference>
<dbReference type="BioCyc" id="LBIF456481:LEPBI_RS13580-MONOMER"/>
<dbReference type="HOGENOM" id="CLU_031962_4_1_12"/>
<dbReference type="STRING" id="456481.LEPBI_I2762"/>
<dbReference type="AlphaFoldDB" id="B0SMW6"/>
<accession>B0SMW6</accession>
<dbReference type="Pfam" id="PF03929">
    <property type="entry name" value="PepSY_TM"/>
    <property type="match status" value="1"/>
</dbReference>
<reference evidence="2 3" key="1">
    <citation type="journal article" date="2008" name="PLoS ONE">
        <title>Genome sequence of the saprophyte Leptospira biflexa provides insights into the evolution of Leptospira and the pathogenesis of leptospirosis.</title>
        <authorList>
            <person name="Picardeau M."/>
            <person name="Bulach D.M."/>
            <person name="Bouchier C."/>
            <person name="Zuerner R.L."/>
            <person name="Zidane N."/>
            <person name="Wilson P.J."/>
            <person name="Creno S."/>
            <person name="Kuczek E.S."/>
            <person name="Bommezzadri S."/>
            <person name="Davis J.C."/>
            <person name="McGrath A."/>
            <person name="Johnson M.J."/>
            <person name="Boursaux-Eude C."/>
            <person name="Seemann T."/>
            <person name="Rouy Z."/>
            <person name="Coppel R.L."/>
            <person name="Rood J.I."/>
            <person name="Lajus A."/>
            <person name="Davies J.K."/>
            <person name="Medigue C."/>
            <person name="Adler B."/>
        </authorList>
    </citation>
    <scope>NUCLEOTIDE SEQUENCE [LARGE SCALE GENOMIC DNA]</scope>
    <source>
        <strain evidence="3">Patoc 1 / ATCC 23582 / Paris</strain>
    </source>
</reference>
<feature type="transmembrane region" description="Helical" evidence="1">
    <location>
        <begin position="185"/>
        <end position="207"/>
    </location>
</feature>
<dbReference type="InterPro" id="IPR005625">
    <property type="entry name" value="PepSY-ass_TM"/>
</dbReference>
<gene>
    <name evidence="2" type="ordered locus">LEPBI_I2762</name>
</gene>
<organism evidence="2 3">
    <name type="scientific">Leptospira biflexa serovar Patoc (strain Patoc 1 / ATCC 23582 / Paris)</name>
    <dbReference type="NCBI Taxonomy" id="456481"/>
    <lineage>
        <taxon>Bacteria</taxon>
        <taxon>Pseudomonadati</taxon>
        <taxon>Spirochaetota</taxon>
        <taxon>Spirochaetia</taxon>
        <taxon>Leptospirales</taxon>
        <taxon>Leptospiraceae</taxon>
        <taxon>Leptospira</taxon>
    </lineage>
</organism>
<evidence type="ECO:0000313" key="3">
    <source>
        <dbReference type="Proteomes" id="UP000001847"/>
    </source>
</evidence>
<feature type="transmembrane region" description="Helical" evidence="1">
    <location>
        <begin position="6"/>
        <end position="33"/>
    </location>
</feature>
<evidence type="ECO:0000256" key="1">
    <source>
        <dbReference type="SAM" id="Phobius"/>
    </source>
</evidence>
<dbReference type="EMBL" id="CP000786">
    <property type="protein sequence ID" value="ABZ98840.1"/>
    <property type="molecule type" value="Genomic_DNA"/>
</dbReference>
<dbReference type="PANTHER" id="PTHR34219">
    <property type="entry name" value="IRON-REGULATED INNER MEMBRANE PROTEIN-RELATED"/>
    <property type="match status" value="1"/>
</dbReference>
<name>B0SMW6_LEPBP</name>
<keyword evidence="3" id="KW-1185">Reference proteome</keyword>
<sequence>MKAKRWYQLHLILGIFGSSFLLVIGITGSLLVYGKEIQSILSPIEITSNAHRLSFDELYREFKRQVPQGSIAGWLVSDLKNQPDQIWFHDRNIPSKENVYLLDPYHGKIIGSLKEDRSDSFYGFLLVLHYSLFMGGIGYFITGCFAIVYLLLVFTGIKLYKRFWKSLIRLRWKESSQILFSDLHKFVGINAVWFHLILGITGGWWSIRDTIIRTYPEEKLVHGLWSQSKSIDQLIINCENQIENFHLGYISFPHHSEEEPIGFYGNSYDSKGWESRYGSYVLFNADSNQMIRFVDISKEALINQILDAFRPLHFGTFANHISKIIWVLFGLTPAILSVSGIMVFYQKRKNKRRYLNQRTQSNELGSFVQR</sequence>
<dbReference type="RefSeq" id="WP_012389700.1">
    <property type="nucleotide sequence ID" value="NC_010602.1"/>
</dbReference>
<protein>
    <submittedName>
        <fullName evidence="2">Putative iron-regulated membrane protein putative membrane protein</fullName>
    </submittedName>
</protein>
<dbReference type="KEGG" id="lbi:LEPBI_I2762"/>
<keyword evidence="1" id="KW-0812">Transmembrane</keyword>
<feature type="transmembrane region" description="Helical" evidence="1">
    <location>
        <begin position="324"/>
        <end position="345"/>
    </location>
</feature>
<keyword evidence="1" id="KW-1133">Transmembrane helix</keyword>
<proteinExistence type="predicted"/>